<comment type="caution">
    <text evidence="3">The sequence shown here is derived from an EMBL/GenBank/DDBJ whole genome shotgun (WGS) entry which is preliminary data.</text>
</comment>
<gene>
    <name evidence="3" type="ORF">XA68_10987</name>
</gene>
<evidence type="ECO:0000259" key="2">
    <source>
        <dbReference type="Pfam" id="PF01425"/>
    </source>
</evidence>
<evidence type="ECO:0000313" key="3">
    <source>
        <dbReference type="EMBL" id="PFH62934.1"/>
    </source>
</evidence>
<reference evidence="3 4" key="2">
    <citation type="journal article" date="2017" name="Sci. Rep.">
        <title>Ant-infecting Ophiocordyceps genomes reveal a high diversity of potential behavioral manipulation genes and a possible major role for enterotoxins.</title>
        <authorList>
            <person name="de Bekker C."/>
            <person name="Ohm R.A."/>
            <person name="Evans H.C."/>
            <person name="Brachmann A."/>
            <person name="Hughes D.P."/>
        </authorList>
    </citation>
    <scope>NUCLEOTIDE SEQUENCE [LARGE SCALE GENOMIC DNA]</scope>
    <source>
        <strain evidence="3 4">SC16a</strain>
    </source>
</reference>
<dbReference type="Proteomes" id="UP000037136">
    <property type="component" value="Unassembled WGS sequence"/>
</dbReference>
<dbReference type="Pfam" id="PF01425">
    <property type="entry name" value="Amidase"/>
    <property type="match status" value="1"/>
</dbReference>
<dbReference type="InterPro" id="IPR036928">
    <property type="entry name" value="AS_sf"/>
</dbReference>
<organism evidence="3 4">
    <name type="scientific">Ophiocordyceps unilateralis</name>
    <name type="common">Zombie-ant fungus</name>
    <name type="synonym">Torrubia unilateralis</name>
    <dbReference type="NCBI Taxonomy" id="268505"/>
    <lineage>
        <taxon>Eukaryota</taxon>
        <taxon>Fungi</taxon>
        <taxon>Dikarya</taxon>
        <taxon>Ascomycota</taxon>
        <taxon>Pezizomycotina</taxon>
        <taxon>Sordariomycetes</taxon>
        <taxon>Hypocreomycetidae</taxon>
        <taxon>Hypocreales</taxon>
        <taxon>Ophiocordycipitaceae</taxon>
        <taxon>Ophiocordyceps</taxon>
    </lineage>
</organism>
<reference evidence="3 4" key="1">
    <citation type="journal article" date="2015" name="BMC Genomics">
        <title>Gene expression during zombie ant biting behavior reflects the complexity underlying fungal parasitic behavioral manipulation.</title>
        <authorList>
            <person name="de Bekker C."/>
            <person name="Ohm R.A."/>
            <person name="Loreto R.G."/>
            <person name="Sebastian A."/>
            <person name="Albert I."/>
            <person name="Merrow M."/>
            <person name="Brachmann A."/>
            <person name="Hughes D.P."/>
        </authorList>
    </citation>
    <scope>NUCLEOTIDE SEQUENCE [LARGE SCALE GENOMIC DNA]</scope>
    <source>
        <strain evidence="3 4">SC16a</strain>
    </source>
</reference>
<dbReference type="PANTHER" id="PTHR42678:SF34">
    <property type="entry name" value="OS04G0183300 PROTEIN"/>
    <property type="match status" value="1"/>
</dbReference>
<feature type="domain" description="Amidase" evidence="2">
    <location>
        <begin position="58"/>
        <end position="371"/>
    </location>
</feature>
<evidence type="ECO:0000256" key="1">
    <source>
        <dbReference type="SAM" id="SignalP"/>
    </source>
</evidence>
<dbReference type="OrthoDB" id="566138at2759"/>
<keyword evidence="1" id="KW-0732">Signal</keyword>
<proteinExistence type="predicted"/>
<dbReference type="InterPro" id="IPR023631">
    <property type="entry name" value="Amidase_dom"/>
</dbReference>
<dbReference type="EMBL" id="LAZP02000013">
    <property type="protein sequence ID" value="PFH62934.1"/>
    <property type="molecule type" value="Genomic_DNA"/>
</dbReference>
<name>A0A2A9PNX4_OPHUN</name>
<keyword evidence="4" id="KW-1185">Reference proteome</keyword>
<dbReference type="AlphaFoldDB" id="A0A2A9PNX4"/>
<dbReference type="PANTHER" id="PTHR42678">
    <property type="entry name" value="AMIDASE"/>
    <property type="match status" value="1"/>
</dbReference>
<accession>A0A2A9PNX4</accession>
<sequence>MRISAQSLLSCLCGLNLLTTTCLAELKALPRTKLSSLLDITLEELQAGLNAGYFTSVDLVRAYVARTGEVNDKLRAVLEINPDAEVIARKLDAERQQGHRRSPLHGIPVLVKDNIATHDSMNTTAGSFALLGACVGEDSTVAARLRDAGVIILGKTNMSQWSGLRSLKCPQGWSARGGQTVGAYFPGHNPQGSSSGSAVAASIGLAWASIGTETTSSLVGPAHANNIVGIKPTVGLTSRHLVIPLSRRLDSVGPMARTVKDAAYLLNAIAGPDDKDNYTSAIPFNTLPDYVEACRPGGLRGKRIGVVRNYFDMEDEPDKTAVLSLAAFNSSLKVLAKLGAEVIDGIYFPNLKEYAQSPYHAYCIMSDFRDHLYAHYTRHLKTNPNGVFTLKNLHRFVRENTLEGYPDYDTLFWDLALSVAPLENSPSFWGNHTYIFELIGTRGVSAAMQKHSLDAIYMPSLYAGLVASISGTPVVTVPLGASPIDSPFVAGPPRDKTNVVGPNHPFGVGFLGPSFSEESLIMMAYAFEQETRIRQLVRPWMQPYTELVDVLRRRPGR</sequence>
<dbReference type="SUPFAM" id="SSF75304">
    <property type="entry name" value="Amidase signature (AS) enzymes"/>
    <property type="match status" value="1"/>
</dbReference>
<evidence type="ECO:0000313" key="4">
    <source>
        <dbReference type="Proteomes" id="UP000037136"/>
    </source>
</evidence>
<feature type="chain" id="PRO_5013264746" description="Amidase domain-containing protein" evidence="1">
    <location>
        <begin position="25"/>
        <end position="557"/>
    </location>
</feature>
<protein>
    <recommendedName>
        <fullName evidence="2">Amidase domain-containing protein</fullName>
    </recommendedName>
</protein>
<dbReference type="STRING" id="268505.A0A2A9PNX4"/>
<feature type="signal peptide" evidence="1">
    <location>
        <begin position="1"/>
        <end position="24"/>
    </location>
</feature>
<dbReference type="Gene3D" id="3.90.1300.10">
    <property type="entry name" value="Amidase signature (AS) domain"/>
    <property type="match status" value="1"/>
</dbReference>